<feature type="compositionally biased region" description="Basic and acidic residues" evidence="1">
    <location>
        <begin position="214"/>
        <end position="223"/>
    </location>
</feature>
<accession>A0ABD1MQW2</accession>
<feature type="compositionally biased region" description="Polar residues" evidence="1">
    <location>
        <begin position="225"/>
        <end position="246"/>
    </location>
</feature>
<organism evidence="2 3">
    <name type="scientific">Flemingia macrophylla</name>
    <dbReference type="NCBI Taxonomy" id="520843"/>
    <lineage>
        <taxon>Eukaryota</taxon>
        <taxon>Viridiplantae</taxon>
        <taxon>Streptophyta</taxon>
        <taxon>Embryophyta</taxon>
        <taxon>Tracheophyta</taxon>
        <taxon>Spermatophyta</taxon>
        <taxon>Magnoliopsida</taxon>
        <taxon>eudicotyledons</taxon>
        <taxon>Gunneridae</taxon>
        <taxon>Pentapetalae</taxon>
        <taxon>rosids</taxon>
        <taxon>fabids</taxon>
        <taxon>Fabales</taxon>
        <taxon>Fabaceae</taxon>
        <taxon>Papilionoideae</taxon>
        <taxon>50 kb inversion clade</taxon>
        <taxon>NPAAA clade</taxon>
        <taxon>indigoferoid/millettioid clade</taxon>
        <taxon>Phaseoleae</taxon>
        <taxon>Flemingia</taxon>
    </lineage>
</organism>
<name>A0ABD1MQW2_9FABA</name>
<dbReference type="PANTHER" id="PTHR36339:SF2">
    <property type="entry name" value="F23A5.5"/>
    <property type="match status" value="1"/>
</dbReference>
<comment type="caution">
    <text evidence="2">The sequence shown here is derived from an EMBL/GenBank/DDBJ whole genome shotgun (WGS) entry which is preliminary data.</text>
</comment>
<evidence type="ECO:0000256" key="1">
    <source>
        <dbReference type="SAM" id="MobiDB-lite"/>
    </source>
</evidence>
<reference evidence="2 3" key="1">
    <citation type="submission" date="2024-08" db="EMBL/GenBank/DDBJ databases">
        <title>Insights into the chromosomal genome structure of Flemingia macrophylla.</title>
        <authorList>
            <person name="Ding Y."/>
            <person name="Zhao Y."/>
            <person name="Bi W."/>
            <person name="Wu M."/>
            <person name="Zhao G."/>
            <person name="Gong Y."/>
            <person name="Li W."/>
            <person name="Zhang P."/>
        </authorList>
    </citation>
    <scope>NUCLEOTIDE SEQUENCE [LARGE SCALE GENOMIC DNA]</scope>
    <source>
        <strain evidence="2">DYQJB</strain>
        <tissue evidence="2">Leaf</tissue>
    </source>
</reference>
<dbReference type="AlphaFoldDB" id="A0ABD1MQW2"/>
<evidence type="ECO:0000313" key="2">
    <source>
        <dbReference type="EMBL" id="KAL2338197.1"/>
    </source>
</evidence>
<proteinExistence type="predicted"/>
<keyword evidence="3" id="KW-1185">Reference proteome</keyword>
<evidence type="ECO:0000313" key="3">
    <source>
        <dbReference type="Proteomes" id="UP001603857"/>
    </source>
</evidence>
<gene>
    <name evidence="2" type="ORF">Fmac_012643</name>
</gene>
<protein>
    <submittedName>
        <fullName evidence="2">Uncharacterized protein</fullName>
    </submittedName>
</protein>
<dbReference type="PANTHER" id="PTHR36339">
    <property type="entry name" value="F23A5.5"/>
    <property type="match status" value="1"/>
</dbReference>
<feature type="region of interest" description="Disordered" evidence="1">
    <location>
        <begin position="169"/>
        <end position="246"/>
    </location>
</feature>
<feature type="region of interest" description="Disordered" evidence="1">
    <location>
        <begin position="108"/>
        <end position="141"/>
    </location>
</feature>
<dbReference type="EMBL" id="JBGMDY010000004">
    <property type="protein sequence ID" value="KAL2338197.1"/>
    <property type="molecule type" value="Genomic_DNA"/>
</dbReference>
<feature type="compositionally biased region" description="Polar residues" evidence="1">
    <location>
        <begin position="185"/>
        <end position="198"/>
    </location>
</feature>
<sequence length="246" mass="27770">MGGASMLCYCIAKNATTNNNNKNNHIADERNRQPENLDMMTAAKILFTDHPKKKHFGFDLHLVQFVFACLPSLNMRKMEVTLMMSKPILHTFRNCLLWQYCATEVEQKRKQKEDKEAKEREKEMELNPSEVKEEKSDPQLSEVKVRLEKLEEVVKEIVVETKNQSCNNLAKNQVTNDEKKHPISSAPSNTSTPDSASNKVVDEDNLGKHNYLKSKPELHEESKGSVATANSSLLNPKGQNQSGGAS</sequence>
<dbReference type="Proteomes" id="UP001603857">
    <property type="component" value="Unassembled WGS sequence"/>
</dbReference>